<accession>A0A9N8HQ67</accession>
<reference evidence="3" key="1">
    <citation type="submission" date="2020-06" db="EMBL/GenBank/DDBJ databases">
        <authorList>
            <consortium name="Plant Systems Biology data submission"/>
        </authorList>
    </citation>
    <scope>NUCLEOTIDE SEQUENCE</scope>
    <source>
        <strain evidence="3">D6</strain>
    </source>
</reference>
<feature type="coiled-coil region" evidence="1">
    <location>
        <begin position="1835"/>
        <end position="1862"/>
    </location>
</feature>
<dbReference type="Proteomes" id="UP001153069">
    <property type="component" value="Unassembled WGS sequence"/>
</dbReference>
<feature type="compositionally biased region" description="Basic and acidic residues" evidence="2">
    <location>
        <begin position="1035"/>
        <end position="1056"/>
    </location>
</feature>
<protein>
    <submittedName>
        <fullName evidence="3">Uncharacterized protein</fullName>
    </submittedName>
</protein>
<dbReference type="EMBL" id="CAICTM010001136">
    <property type="protein sequence ID" value="CAB9520825.1"/>
    <property type="molecule type" value="Genomic_DNA"/>
</dbReference>
<evidence type="ECO:0000256" key="2">
    <source>
        <dbReference type="SAM" id="MobiDB-lite"/>
    </source>
</evidence>
<feature type="region of interest" description="Disordered" evidence="2">
    <location>
        <begin position="193"/>
        <end position="227"/>
    </location>
</feature>
<gene>
    <name evidence="3" type="ORF">SEMRO_1138_G245360.1</name>
</gene>
<feature type="compositionally biased region" description="Low complexity" evidence="2">
    <location>
        <begin position="419"/>
        <end position="429"/>
    </location>
</feature>
<organism evidence="3 4">
    <name type="scientific">Seminavis robusta</name>
    <dbReference type="NCBI Taxonomy" id="568900"/>
    <lineage>
        <taxon>Eukaryota</taxon>
        <taxon>Sar</taxon>
        <taxon>Stramenopiles</taxon>
        <taxon>Ochrophyta</taxon>
        <taxon>Bacillariophyta</taxon>
        <taxon>Bacillariophyceae</taxon>
        <taxon>Bacillariophycidae</taxon>
        <taxon>Naviculales</taxon>
        <taxon>Naviculaceae</taxon>
        <taxon>Seminavis</taxon>
    </lineage>
</organism>
<feature type="compositionally biased region" description="Basic residues" evidence="2">
    <location>
        <begin position="206"/>
        <end position="226"/>
    </location>
</feature>
<keyword evidence="1" id="KW-0175">Coiled coil</keyword>
<evidence type="ECO:0000256" key="1">
    <source>
        <dbReference type="SAM" id="Coils"/>
    </source>
</evidence>
<feature type="region of interest" description="Disordered" evidence="2">
    <location>
        <begin position="1031"/>
        <end position="1074"/>
    </location>
</feature>
<feature type="region of interest" description="Disordered" evidence="2">
    <location>
        <begin position="483"/>
        <end position="507"/>
    </location>
</feature>
<feature type="compositionally biased region" description="Polar residues" evidence="2">
    <location>
        <begin position="1057"/>
        <end position="1069"/>
    </location>
</feature>
<keyword evidence="4" id="KW-1185">Reference proteome</keyword>
<feature type="region of interest" description="Disordered" evidence="2">
    <location>
        <begin position="41"/>
        <end position="63"/>
    </location>
</feature>
<comment type="caution">
    <text evidence="3">The sequence shown here is derived from an EMBL/GenBank/DDBJ whole genome shotgun (WGS) entry which is preliminary data.</text>
</comment>
<name>A0A9N8HQ67_9STRA</name>
<evidence type="ECO:0000313" key="3">
    <source>
        <dbReference type="EMBL" id="CAB9520825.1"/>
    </source>
</evidence>
<evidence type="ECO:0000313" key="4">
    <source>
        <dbReference type="Proteomes" id="UP001153069"/>
    </source>
</evidence>
<proteinExistence type="predicted"/>
<feature type="region of interest" description="Disordered" evidence="2">
    <location>
        <begin position="413"/>
        <end position="442"/>
    </location>
</feature>
<sequence>MKKREVNRRESISTAIVNKAIEMLMDRDKLKVKRIERYPGALGMDEEGGKDQKEHSKRPPQKYEKCQKVWNDNYEDYDPTDEPLYFGDLFAERNADAVAISYAMNKITRTYQRVGLPADLISAKGRALRKAAGLNEFRATKVQRPVYSIIGLLNAHACKILEEERKVARKTRSDKEYQLLRDPENKQRLAALTQQEQEHKEQRNKTAPKAKRARKRGSSHARKAKQAAREKLLNKLLPKRKDSGRVHAVGPCVAGFENAISGDLKDKLVEFQNKQPWIVDTTSTNEGRSLRCPFRPDLPVEQNEESLEESIKVQTPVVPLGQNRAVLATPAEDLDEKIFDFANELLNNYINGINFVLAQMREKKVKPEKVPKPTIGLPFDQFLRHMEGVKTQNKPVEESNGGIYEFTPVAGEVADSETSDSAAESESYEFTPLEGEDGKESVADSDTLDFAAESETSDSAEEGSVAGTGYHCNNIMLGKRKLPTESSTVAKRQKGGSAHCETEDDGSMGSCDVASFNTDQSLKTQGGSPAGVPVFVTPENKRLSQLNEDTEDCFAAESQWDSYFMSNQDLNLQINTASQYFTSYAAHQDCNDRRGHQLRSPHNKPIFSNAERPTAFPTNDRLMVLTWVLADDEMPARTALDFTQKDNGHSWMGGVITGSNFLHLQIRCNYNNTEHGTRVLVFECVPSFNGARCVITFRATMDPNREPEAYLLAAYHDGVLPSFIQENSSFVLLKDFTVTNVVTDRRKLDVPIRVEPCFDKWNYSLHYKPPEEEDILPPQPPQQSRRRVIVTPKKKFLTLSAAQRAYFHLERFPIRDVSCVKPRRTTGLNQKDGHPVYNRVVVEHGLREGKLFSVTDEKQLPCTAPLFTQNGVPMAGAAPMELSDVAVMQTVMNHTPTTMEHRHMLILSRYYKQVADLMKHILIQRAITEICLREHNPRLSLAENVEKLHGMPKMKSLYAYLHQCPLVVFGSGGSATFDGANVTELIHKRTDDSHITVGSGQKLEEPTNTALTKNFYDQSLIGVVVNNNTMFGKGDSSKTEGQEAGDSDKKKSKWDPTTKNCHAKNTQGQGKPKWEKRMEKMELECLALSTDLEAHLDESEWVDDDLKELLRGSCTGKDVQRTPLQFLGYYRVLKFEGATDGFGDVFCNKDDTQYYASEKQNFSFRSLGRLAHHLVYGLHSETDILVRLKYLFKRNEPNLYATVKASLADRRKVKASILECQELMLKQLKNKNADYLSSWPLPQLPNPDKDREAVRMIVAAEVGNSNLKLSSIKAKQFPESFIKREAILATLIRNDPSNFIDSYIEWNKEAKKKSESCSYRMSTSQAINSLYFVSWGGACRASEPSVCLSPVDQTRELCGQAPISGNTYKGMHKNDIVYSTPIHNVSKGVLQHHNEIERTARNLIAEANKNVQNVHDGIQRRAPGLQPNGLFTLERPGSGDFDIDVAATTDEEGSKAKEADKLGRGYACPQATENNISFFGHMLFKILIFRCTGNSNLLELFPEWKAQVRDPEKRYSTPENEILPRPEKTSIQEWNQFLVDSCGGKLDAPLGGFISRQHDGMIPERLKKNVREMAKFALDSFPEYLVGMDSPLHRDGVVVQELRKTLSCNWEDRKREYLLHSIVKAISFAGNYQEQRALYALAHQIAVDGETYFLDFAGATTVQSIFPGFGGREGHRLYNLAAECDDEVKKKHYEKLDKKRLDLEVEPRRLIAVADYVIERWKHSRQEREAFNVVLDVNGDLRNKLSGRLLSYTDIEHLPCCKLAISSRQCDPSRTLSRTVRCHACYCWPRQNPKEWDKELRPTFQNVRDACERLDLASLDVAPHFTPDESYFVTREELRALIQEEECNAGDKEEENDDCDEDLYLDELQALHQNYTIDGLDVG</sequence>